<accession>A0A6J3SAF9</accession>
<protein>
    <submittedName>
        <fullName evidence="3">Uncharacterized protein LOC101321152</fullName>
    </submittedName>
</protein>
<feature type="region of interest" description="Disordered" evidence="1">
    <location>
        <begin position="138"/>
        <end position="157"/>
    </location>
</feature>
<dbReference type="InParanoid" id="A0A6J3SAF9"/>
<dbReference type="RefSeq" id="XP_033723501.1">
    <property type="nucleotide sequence ID" value="XM_033867610.1"/>
</dbReference>
<gene>
    <name evidence="3" type="primary">LOC101321152</name>
</gene>
<evidence type="ECO:0000256" key="1">
    <source>
        <dbReference type="SAM" id="MobiDB-lite"/>
    </source>
</evidence>
<proteinExistence type="predicted"/>
<dbReference type="OrthoDB" id="9684451at2759"/>
<evidence type="ECO:0000313" key="3">
    <source>
        <dbReference type="RefSeq" id="XP_033723501.1"/>
    </source>
</evidence>
<feature type="compositionally biased region" description="Basic and acidic residues" evidence="1">
    <location>
        <begin position="138"/>
        <end position="154"/>
    </location>
</feature>
<reference evidence="3" key="1">
    <citation type="submission" date="2025-08" db="UniProtKB">
        <authorList>
            <consortium name="RefSeq"/>
        </authorList>
    </citation>
    <scope>IDENTIFICATION</scope>
    <source>
        <tissue evidence="3">Spleen</tissue>
    </source>
</reference>
<dbReference type="InterPro" id="IPR040401">
    <property type="entry name" value="CCDC162"/>
</dbReference>
<name>A0A6J3SAF9_TURTR</name>
<dbReference type="PANTHER" id="PTHR33331:SF13">
    <property type="entry name" value="COILED-COIL DOMAIN CONTAINING 162"/>
    <property type="match status" value="1"/>
</dbReference>
<dbReference type="Proteomes" id="UP000245320">
    <property type="component" value="Chromosome 12"/>
</dbReference>
<evidence type="ECO:0000313" key="2">
    <source>
        <dbReference type="Proteomes" id="UP000245320"/>
    </source>
</evidence>
<dbReference type="AlphaFoldDB" id="A0A6J3SAF9"/>
<keyword evidence="2" id="KW-1185">Reference proteome</keyword>
<sequence>MGPTRRRNSRIVNGIESMLLAATPKVPDTLIHPSERFQATKRALEAFVSIQLEKVGLRDIVLNAFLLRKQAMADRMKNLDEIGKVKRDVIAEYCQKFNRHMSHYALRGQIMAYCNSLRALLDDFPTIRDTFFVVGQPQEKKGSRDSKEGLKPDPRSFQPWPRRLLPADGKVFLNLWFIPHPSEVLIMFKTLPEKVAFRALKLTLQLIARLHDIVAYLFSLAKLGNRPNFEFPLSPNPLRDDWGGTKGIGNPPGERHKKRLICFPAEGLLPPPP</sequence>
<dbReference type="PANTHER" id="PTHR33331">
    <property type="entry name" value="COILED-COIL DOMAIN-CONTAINING PROTEIN 162"/>
    <property type="match status" value="1"/>
</dbReference>
<organism evidence="2 3">
    <name type="scientific">Tursiops truncatus</name>
    <name type="common">Atlantic bottle-nosed dolphin</name>
    <name type="synonym">Delphinus truncatus</name>
    <dbReference type="NCBI Taxonomy" id="9739"/>
    <lineage>
        <taxon>Eukaryota</taxon>
        <taxon>Metazoa</taxon>
        <taxon>Chordata</taxon>
        <taxon>Craniata</taxon>
        <taxon>Vertebrata</taxon>
        <taxon>Euteleostomi</taxon>
        <taxon>Mammalia</taxon>
        <taxon>Eutheria</taxon>
        <taxon>Laurasiatheria</taxon>
        <taxon>Artiodactyla</taxon>
        <taxon>Whippomorpha</taxon>
        <taxon>Cetacea</taxon>
        <taxon>Odontoceti</taxon>
        <taxon>Delphinidae</taxon>
        <taxon>Tursiops</taxon>
    </lineage>
</organism>